<name>A0A0A9FP38_ARUDO</name>
<evidence type="ECO:0000313" key="1">
    <source>
        <dbReference type="EMBL" id="JAE10058.1"/>
    </source>
</evidence>
<protein>
    <submittedName>
        <fullName evidence="1">Uncharacterized protein</fullName>
    </submittedName>
</protein>
<dbReference type="EMBL" id="GBRH01187838">
    <property type="protein sequence ID" value="JAE10058.1"/>
    <property type="molecule type" value="Transcribed_RNA"/>
</dbReference>
<reference evidence="1" key="2">
    <citation type="journal article" date="2015" name="Data Brief">
        <title>Shoot transcriptome of the giant reed, Arundo donax.</title>
        <authorList>
            <person name="Barrero R.A."/>
            <person name="Guerrero F.D."/>
            <person name="Moolhuijzen P."/>
            <person name="Goolsby J.A."/>
            <person name="Tidwell J."/>
            <person name="Bellgard S.E."/>
            <person name="Bellgard M.I."/>
        </authorList>
    </citation>
    <scope>NUCLEOTIDE SEQUENCE</scope>
    <source>
        <tissue evidence="1">Shoot tissue taken approximately 20 cm above the soil surface</tissue>
    </source>
</reference>
<reference evidence="1" key="1">
    <citation type="submission" date="2014-09" db="EMBL/GenBank/DDBJ databases">
        <authorList>
            <person name="Magalhaes I.L.F."/>
            <person name="Oliveira U."/>
            <person name="Santos F.R."/>
            <person name="Vidigal T.H.D.A."/>
            <person name="Brescovit A.D."/>
            <person name="Santos A.J."/>
        </authorList>
    </citation>
    <scope>NUCLEOTIDE SEQUENCE</scope>
    <source>
        <tissue evidence="1">Shoot tissue taken approximately 20 cm above the soil surface</tissue>
    </source>
</reference>
<dbReference type="AlphaFoldDB" id="A0A0A9FP38"/>
<sequence>MVVLDLARQGSQVLENFDSCLAKLACDGPIQRGPIGPACILSLINSDQTCFKFCL</sequence>
<proteinExistence type="predicted"/>
<accession>A0A0A9FP38</accession>
<organism evidence="1">
    <name type="scientific">Arundo donax</name>
    <name type="common">Giant reed</name>
    <name type="synonym">Donax arundinaceus</name>
    <dbReference type="NCBI Taxonomy" id="35708"/>
    <lineage>
        <taxon>Eukaryota</taxon>
        <taxon>Viridiplantae</taxon>
        <taxon>Streptophyta</taxon>
        <taxon>Embryophyta</taxon>
        <taxon>Tracheophyta</taxon>
        <taxon>Spermatophyta</taxon>
        <taxon>Magnoliopsida</taxon>
        <taxon>Liliopsida</taxon>
        <taxon>Poales</taxon>
        <taxon>Poaceae</taxon>
        <taxon>PACMAD clade</taxon>
        <taxon>Arundinoideae</taxon>
        <taxon>Arundineae</taxon>
        <taxon>Arundo</taxon>
    </lineage>
</organism>